<evidence type="ECO:0000256" key="6">
    <source>
        <dbReference type="ARBA" id="ARBA00022490"/>
    </source>
</evidence>
<reference evidence="10" key="1">
    <citation type="journal article" date="2023" name="Mol. Biol. Evol.">
        <title>Third-Generation Sequencing Reveals the Adaptive Role of the Epigenome in Three Deep-Sea Polychaetes.</title>
        <authorList>
            <person name="Perez M."/>
            <person name="Aroh O."/>
            <person name="Sun Y."/>
            <person name="Lan Y."/>
            <person name="Juniper S.K."/>
            <person name="Young C.R."/>
            <person name="Angers B."/>
            <person name="Qian P.Y."/>
        </authorList>
    </citation>
    <scope>NUCLEOTIDE SEQUENCE</scope>
    <source>
        <strain evidence="10">R07B-5</strain>
    </source>
</reference>
<dbReference type="InterPro" id="IPR033335">
    <property type="entry name" value="JUPITER"/>
</dbReference>
<feature type="compositionally biased region" description="Polar residues" evidence="9">
    <location>
        <begin position="1"/>
        <end position="18"/>
    </location>
</feature>
<dbReference type="GO" id="GO:0005737">
    <property type="term" value="C:cytoplasm"/>
    <property type="evidence" value="ECO:0007669"/>
    <property type="project" value="UniProtKB-SubCell"/>
</dbReference>
<keyword evidence="7" id="KW-0597">Phosphoprotein</keyword>
<proteinExistence type="inferred from homology"/>
<evidence type="ECO:0000313" key="10">
    <source>
        <dbReference type="EMBL" id="KAK2188579.1"/>
    </source>
</evidence>
<evidence type="ECO:0000256" key="3">
    <source>
        <dbReference type="ARBA" id="ARBA00004496"/>
    </source>
</evidence>
<dbReference type="GO" id="GO:0005634">
    <property type="term" value="C:nucleus"/>
    <property type="evidence" value="ECO:0007669"/>
    <property type="project" value="UniProtKB-SubCell"/>
</dbReference>
<dbReference type="PANTHER" id="PTHR34930:SF2">
    <property type="entry name" value="MICROTUBULE-ASSOCIATED PROTEIN JUPITER"/>
    <property type="match status" value="1"/>
</dbReference>
<feature type="region of interest" description="Disordered" evidence="9">
    <location>
        <begin position="1"/>
        <end position="144"/>
    </location>
</feature>
<dbReference type="PANTHER" id="PTHR34930">
    <property type="entry name" value="GEO05313P1"/>
    <property type="match status" value="1"/>
</dbReference>
<evidence type="ECO:0000313" key="11">
    <source>
        <dbReference type="Proteomes" id="UP001209878"/>
    </source>
</evidence>
<comment type="similarity">
    <text evidence="4">Belongs to the MAP Jupiter family.</text>
</comment>
<dbReference type="AlphaFoldDB" id="A0AAD9P5L5"/>
<evidence type="ECO:0000256" key="4">
    <source>
        <dbReference type="ARBA" id="ARBA00005344"/>
    </source>
</evidence>
<evidence type="ECO:0000256" key="7">
    <source>
        <dbReference type="ARBA" id="ARBA00022553"/>
    </source>
</evidence>
<name>A0AAD9P5L5_RIDPI</name>
<protein>
    <recommendedName>
        <fullName evidence="5">Microtubule-associated protein Jupiter</fullName>
    </recommendedName>
</protein>
<keyword evidence="8" id="KW-0539">Nucleus</keyword>
<keyword evidence="6" id="KW-0963">Cytoplasm</keyword>
<evidence type="ECO:0000256" key="9">
    <source>
        <dbReference type="SAM" id="MobiDB-lite"/>
    </source>
</evidence>
<evidence type="ECO:0000256" key="8">
    <source>
        <dbReference type="ARBA" id="ARBA00023242"/>
    </source>
</evidence>
<evidence type="ECO:0000256" key="1">
    <source>
        <dbReference type="ARBA" id="ARBA00003805"/>
    </source>
</evidence>
<keyword evidence="11" id="KW-1185">Reference proteome</keyword>
<dbReference type="Proteomes" id="UP001209878">
    <property type="component" value="Unassembled WGS sequence"/>
</dbReference>
<evidence type="ECO:0000256" key="2">
    <source>
        <dbReference type="ARBA" id="ARBA00004123"/>
    </source>
</evidence>
<comment type="caution">
    <text evidence="10">The sequence shown here is derived from an EMBL/GenBank/DDBJ whole genome shotgun (WGS) entry which is preliminary data.</text>
</comment>
<evidence type="ECO:0000256" key="5">
    <source>
        <dbReference type="ARBA" id="ARBA00021471"/>
    </source>
</evidence>
<dbReference type="EMBL" id="JAODUO010000128">
    <property type="protein sequence ID" value="KAK2188579.1"/>
    <property type="molecule type" value="Genomic_DNA"/>
</dbReference>
<dbReference type="Pfam" id="PF17054">
    <property type="entry name" value="JUPITER"/>
    <property type="match status" value="1"/>
</dbReference>
<feature type="compositionally biased region" description="Polar residues" evidence="9">
    <location>
        <begin position="33"/>
        <end position="45"/>
    </location>
</feature>
<sequence>MANSEYQMGFTSDKNSSRVLRPPGGECSDIFGTKQQDANRSNMKSNIFGGGDDKVQEQSRLAARTQDNIFGSVPPAAKEEQKDEGEEGEKTEEPVAPEQPRYKGRGQFNPITGEPYATQPTVNKEPHTSTRVKHPPGGASTKLW</sequence>
<gene>
    <name evidence="10" type="ORF">NP493_128g05025</name>
</gene>
<comment type="subcellular location">
    <subcellularLocation>
        <location evidence="3">Cytoplasm</location>
    </subcellularLocation>
    <subcellularLocation>
        <location evidence="2">Nucleus</location>
    </subcellularLocation>
</comment>
<accession>A0AAD9P5L5</accession>
<organism evidence="10 11">
    <name type="scientific">Ridgeia piscesae</name>
    <name type="common">Tubeworm</name>
    <dbReference type="NCBI Taxonomy" id="27915"/>
    <lineage>
        <taxon>Eukaryota</taxon>
        <taxon>Metazoa</taxon>
        <taxon>Spiralia</taxon>
        <taxon>Lophotrochozoa</taxon>
        <taxon>Annelida</taxon>
        <taxon>Polychaeta</taxon>
        <taxon>Sedentaria</taxon>
        <taxon>Canalipalpata</taxon>
        <taxon>Sabellida</taxon>
        <taxon>Siboglinidae</taxon>
        <taxon>Ridgeia</taxon>
    </lineage>
</organism>
<comment type="function">
    <text evidence="1">Binds to all microtubule populations.</text>
</comment>